<feature type="signal peptide" evidence="2">
    <location>
        <begin position="1"/>
        <end position="18"/>
    </location>
</feature>
<dbReference type="PROSITE" id="PS51257">
    <property type="entry name" value="PROKAR_LIPOPROTEIN"/>
    <property type="match status" value="1"/>
</dbReference>
<feature type="domain" description="DUF4352" evidence="3">
    <location>
        <begin position="44"/>
        <end position="153"/>
    </location>
</feature>
<dbReference type="GeneID" id="58718717"/>
<keyword evidence="1 2" id="KW-0732">Signal</keyword>
<evidence type="ECO:0000313" key="5">
    <source>
        <dbReference type="Proteomes" id="UP000029844"/>
    </source>
</evidence>
<dbReference type="EMBL" id="JNFA01000030">
    <property type="protein sequence ID" value="KGL37939.1"/>
    <property type="molecule type" value="Genomic_DNA"/>
</dbReference>
<accession>A0A099VWM9</accession>
<dbReference type="RefSeq" id="WP_036088009.1">
    <property type="nucleotide sequence ID" value="NZ_CBCSHQ010000003.1"/>
</dbReference>
<reference evidence="4 5" key="1">
    <citation type="submission" date="2014-05" db="EMBL/GenBank/DDBJ databases">
        <title>Novel Listeriaceae from food processing environments.</title>
        <authorList>
            <person name="den Bakker H.C."/>
        </authorList>
    </citation>
    <scope>NUCLEOTIDE SEQUENCE [LARGE SCALE GENOMIC DNA]</scope>
    <source>
        <strain evidence="4 5">FSL A5-0281</strain>
    </source>
</reference>
<evidence type="ECO:0000256" key="1">
    <source>
        <dbReference type="ARBA" id="ARBA00022729"/>
    </source>
</evidence>
<evidence type="ECO:0000259" key="3">
    <source>
        <dbReference type="Pfam" id="PF11611"/>
    </source>
</evidence>
<dbReference type="Proteomes" id="UP000029844">
    <property type="component" value="Unassembled WGS sequence"/>
</dbReference>
<proteinExistence type="predicted"/>
<keyword evidence="5" id="KW-1185">Reference proteome</keyword>
<dbReference type="InterPro" id="IPR029051">
    <property type="entry name" value="DUF4352"/>
</dbReference>
<dbReference type="Gene3D" id="2.60.40.1240">
    <property type="match status" value="1"/>
</dbReference>
<dbReference type="Pfam" id="PF11611">
    <property type="entry name" value="DUF4352"/>
    <property type="match status" value="1"/>
</dbReference>
<protein>
    <recommendedName>
        <fullName evidence="3">DUF4352 domain-containing protein</fullName>
    </recommendedName>
</protein>
<sequence length="169" mass="18582">MKKLLIVGLTIGTLLGTAACTNNDASNETKTTQTETQKETKKSEVNQVKTINDMAMKITSDDIVKDDTLKKDQSLLAVHFDIKNNGKVDNGVGAGDFYVKDANGKKYLMTGHEDNFGDVIKPGKELKGIGYYAIPKDAKNLTMVYDKAVDTSKNEKTLEWYIGTPKQAK</sequence>
<organism evidence="4 5">
    <name type="scientific">Listeria booriae</name>
    <dbReference type="NCBI Taxonomy" id="1552123"/>
    <lineage>
        <taxon>Bacteria</taxon>
        <taxon>Bacillati</taxon>
        <taxon>Bacillota</taxon>
        <taxon>Bacilli</taxon>
        <taxon>Bacillales</taxon>
        <taxon>Listeriaceae</taxon>
        <taxon>Listeria</taxon>
    </lineage>
</organism>
<dbReference type="AlphaFoldDB" id="A0A099VWM9"/>
<comment type="caution">
    <text evidence="4">The sequence shown here is derived from an EMBL/GenBank/DDBJ whole genome shotgun (WGS) entry which is preliminary data.</text>
</comment>
<gene>
    <name evidence="4" type="ORF">EP57_15385</name>
</gene>
<dbReference type="eggNOG" id="ENOG502ZGRU">
    <property type="taxonomic scope" value="Bacteria"/>
</dbReference>
<evidence type="ECO:0000256" key="2">
    <source>
        <dbReference type="SAM" id="SignalP"/>
    </source>
</evidence>
<evidence type="ECO:0000313" key="4">
    <source>
        <dbReference type="EMBL" id="KGL37939.1"/>
    </source>
</evidence>
<name>A0A099VWM9_9LIST</name>
<dbReference type="InterPro" id="IPR029050">
    <property type="entry name" value="Immunoprotect_excell_Ig-like"/>
</dbReference>
<dbReference type="STRING" id="1552123.EP57_15385"/>
<dbReference type="OrthoDB" id="2364027at2"/>
<feature type="chain" id="PRO_5038422006" description="DUF4352 domain-containing protein" evidence="2">
    <location>
        <begin position="19"/>
        <end position="169"/>
    </location>
</feature>